<feature type="transmembrane region" description="Helical" evidence="1">
    <location>
        <begin position="66"/>
        <end position="83"/>
    </location>
</feature>
<evidence type="ECO:0000313" key="2">
    <source>
        <dbReference type="EMBL" id="CAK9227530.1"/>
    </source>
</evidence>
<keyword evidence="1" id="KW-1133">Transmembrane helix</keyword>
<evidence type="ECO:0000313" key="3">
    <source>
        <dbReference type="Proteomes" id="UP001497512"/>
    </source>
</evidence>
<keyword evidence="3" id="KW-1185">Reference proteome</keyword>
<reference evidence="2" key="1">
    <citation type="submission" date="2024-02" db="EMBL/GenBank/DDBJ databases">
        <authorList>
            <consortium name="ELIXIR-Norway"/>
            <consortium name="Elixir Norway"/>
        </authorList>
    </citation>
    <scope>NUCLEOTIDE SEQUENCE</scope>
</reference>
<protein>
    <submittedName>
        <fullName evidence="2">Uncharacterized protein</fullName>
    </submittedName>
</protein>
<keyword evidence="1" id="KW-0812">Transmembrane</keyword>
<keyword evidence="1" id="KW-0472">Membrane</keyword>
<evidence type="ECO:0000256" key="1">
    <source>
        <dbReference type="SAM" id="Phobius"/>
    </source>
</evidence>
<accession>A0ABP0UQG9</accession>
<name>A0ABP0UQG9_9BRYO</name>
<gene>
    <name evidence="2" type="ORF">CSSPTR1EN2_LOCUS18785</name>
</gene>
<sequence length="112" mass="12325">MRRRTCLVSVFCVVGIDSSFEGVVPSPASLILLLCQYSSLCFLVFGVCSLQSAALIASVSTRKESTGTLLVLVLPLLCVPYLHHTEGLLRLFPDFYIGRREVLTLGIRQVYS</sequence>
<dbReference type="Proteomes" id="UP001497512">
    <property type="component" value="Chromosome 5"/>
</dbReference>
<organism evidence="2 3">
    <name type="scientific">Sphagnum troendelagicum</name>
    <dbReference type="NCBI Taxonomy" id="128251"/>
    <lineage>
        <taxon>Eukaryota</taxon>
        <taxon>Viridiplantae</taxon>
        <taxon>Streptophyta</taxon>
        <taxon>Embryophyta</taxon>
        <taxon>Bryophyta</taxon>
        <taxon>Sphagnophytina</taxon>
        <taxon>Sphagnopsida</taxon>
        <taxon>Sphagnales</taxon>
        <taxon>Sphagnaceae</taxon>
        <taxon>Sphagnum</taxon>
    </lineage>
</organism>
<dbReference type="EMBL" id="OZ019897">
    <property type="protein sequence ID" value="CAK9227530.1"/>
    <property type="molecule type" value="Genomic_DNA"/>
</dbReference>
<proteinExistence type="predicted"/>
<feature type="transmembrane region" description="Helical" evidence="1">
    <location>
        <begin position="37"/>
        <end position="59"/>
    </location>
</feature>